<sequence length="104" mass="11206">MSLIGPVAPAGVSAMGATPTRDAKAEVQKLAHQLESVFMNQMFQAMRSATGSLGEESQDSAQQMFQSMLDQQVSTLAADKLDGVVSKALYRQLLRHLAPEEVVK</sequence>
<name>A0A849SN51_UNCEI</name>
<gene>
    <name evidence="2" type="ORF">HOP12_04000</name>
</gene>
<evidence type="ECO:0000313" key="3">
    <source>
        <dbReference type="Proteomes" id="UP000580839"/>
    </source>
</evidence>
<dbReference type="EMBL" id="JABFRW010000041">
    <property type="protein sequence ID" value="NOT33315.1"/>
    <property type="molecule type" value="Genomic_DNA"/>
</dbReference>
<dbReference type="Proteomes" id="UP000580839">
    <property type="component" value="Unassembled WGS sequence"/>
</dbReference>
<organism evidence="2 3">
    <name type="scientific">Eiseniibacteriota bacterium</name>
    <dbReference type="NCBI Taxonomy" id="2212470"/>
    <lineage>
        <taxon>Bacteria</taxon>
        <taxon>Candidatus Eiseniibacteriota</taxon>
    </lineage>
</organism>
<evidence type="ECO:0000313" key="2">
    <source>
        <dbReference type="EMBL" id="NOT33315.1"/>
    </source>
</evidence>
<protein>
    <recommendedName>
        <fullName evidence="4">Flagellar protein FlgJ N-terminal domain-containing protein</fullName>
    </recommendedName>
</protein>
<reference evidence="2 3" key="1">
    <citation type="submission" date="2020-04" db="EMBL/GenBank/DDBJ databases">
        <title>Metagenomic profiling of ammonia- and methane-oxidizing microorganisms in a Dutch drinking water treatment plant.</title>
        <authorList>
            <person name="Poghosyan L."/>
            <person name="Leucker S."/>
        </authorList>
    </citation>
    <scope>NUCLEOTIDE SEQUENCE [LARGE SCALE GENOMIC DNA]</scope>
    <source>
        <strain evidence="2">S-RSF-IL-03</strain>
    </source>
</reference>
<feature type="region of interest" description="Disordered" evidence="1">
    <location>
        <begin position="1"/>
        <end position="20"/>
    </location>
</feature>
<evidence type="ECO:0000256" key="1">
    <source>
        <dbReference type="SAM" id="MobiDB-lite"/>
    </source>
</evidence>
<comment type="caution">
    <text evidence="2">The sequence shown here is derived from an EMBL/GenBank/DDBJ whole genome shotgun (WGS) entry which is preliminary data.</text>
</comment>
<dbReference type="AlphaFoldDB" id="A0A849SN51"/>
<accession>A0A849SN51</accession>
<evidence type="ECO:0008006" key="4">
    <source>
        <dbReference type="Google" id="ProtNLM"/>
    </source>
</evidence>
<proteinExistence type="predicted"/>